<proteinExistence type="inferred from homology"/>
<keyword evidence="6" id="KW-0732">Signal</keyword>
<dbReference type="SMART" id="SM00644">
    <property type="entry name" value="Ami_2"/>
    <property type="match status" value="1"/>
</dbReference>
<dbReference type="Proteomes" id="UP000739565">
    <property type="component" value="Unassembled WGS sequence"/>
</dbReference>
<dbReference type="InterPro" id="IPR036366">
    <property type="entry name" value="PGBDSf"/>
</dbReference>
<comment type="caution">
    <text evidence="8">The sequence shown here is derived from an EMBL/GenBank/DDBJ whole genome shotgun (WGS) entry which is preliminary data.</text>
</comment>
<dbReference type="AlphaFoldDB" id="A0A953NAQ2"/>
<organism evidence="8 9">
    <name type="scientific">Zwartia hollandica</name>
    <dbReference type="NCBI Taxonomy" id="324606"/>
    <lineage>
        <taxon>Bacteria</taxon>
        <taxon>Pseudomonadati</taxon>
        <taxon>Pseudomonadota</taxon>
        <taxon>Betaproteobacteria</taxon>
        <taxon>Burkholderiales</taxon>
        <taxon>Alcaligenaceae</taxon>
        <taxon>Zwartia</taxon>
    </lineage>
</organism>
<dbReference type="InterPro" id="IPR036505">
    <property type="entry name" value="Amidase/PGRP_sf"/>
</dbReference>
<dbReference type="SUPFAM" id="SSF55846">
    <property type="entry name" value="N-acetylmuramoyl-L-alanine amidase-like"/>
    <property type="match status" value="1"/>
</dbReference>
<dbReference type="GO" id="GO:0009254">
    <property type="term" value="P:peptidoglycan turnover"/>
    <property type="evidence" value="ECO:0007669"/>
    <property type="project" value="TreeGrafter"/>
</dbReference>
<dbReference type="CDD" id="cd06583">
    <property type="entry name" value="PGRP"/>
    <property type="match status" value="1"/>
</dbReference>
<dbReference type="InterPro" id="IPR051206">
    <property type="entry name" value="NAMLAA_amidase_2"/>
</dbReference>
<dbReference type="FunFam" id="3.40.80.10:FF:000003">
    <property type="entry name" value="N-acetylmuramoyl-L-alanine amidase"/>
    <property type="match status" value="1"/>
</dbReference>
<evidence type="ECO:0000256" key="6">
    <source>
        <dbReference type="SAM" id="SignalP"/>
    </source>
</evidence>
<comment type="catalytic activity">
    <reaction evidence="1">
        <text>Hydrolyzes the link between N-acetylmuramoyl residues and L-amino acid residues in certain cell-wall glycopeptides.</text>
        <dbReference type="EC" id="3.5.1.28"/>
    </reaction>
</comment>
<evidence type="ECO:0000256" key="1">
    <source>
        <dbReference type="ARBA" id="ARBA00001561"/>
    </source>
</evidence>
<feature type="signal peptide" evidence="6">
    <location>
        <begin position="1"/>
        <end position="20"/>
    </location>
</feature>
<keyword evidence="4" id="KW-0378">Hydrolase</keyword>
<evidence type="ECO:0000256" key="4">
    <source>
        <dbReference type="ARBA" id="ARBA00022801"/>
    </source>
</evidence>
<dbReference type="GO" id="GO:0009253">
    <property type="term" value="P:peptidoglycan catabolic process"/>
    <property type="evidence" value="ECO:0007669"/>
    <property type="project" value="InterPro"/>
</dbReference>
<evidence type="ECO:0000256" key="5">
    <source>
        <dbReference type="ARBA" id="ARBA00023316"/>
    </source>
</evidence>
<dbReference type="InterPro" id="IPR002477">
    <property type="entry name" value="Peptidoglycan-bd-like"/>
</dbReference>
<protein>
    <recommendedName>
        <fullName evidence="3">N-acetylmuramoyl-L-alanine amidase</fullName>
        <ecNumber evidence="3">3.5.1.28</ecNumber>
    </recommendedName>
</protein>
<reference evidence="8" key="1">
    <citation type="submission" date="2021-07" db="EMBL/GenBank/DDBJ databases">
        <title>New genus and species of the family Alcaligenaceae.</title>
        <authorList>
            <person name="Hahn M.W."/>
        </authorList>
    </citation>
    <scope>NUCLEOTIDE SEQUENCE</scope>
    <source>
        <strain evidence="8">LF4-65</strain>
    </source>
</reference>
<keyword evidence="9" id="KW-1185">Reference proteome</keyword>
<evidence type="ECO:0000256" key="3">
    <source>
        <dbReference type="ARBA" id="ARBA00011901"/>
    </source>
</evidence>
<name>A0A953NAQ2_9BURK</name>
<dbReference type="Pfam" id="PF01510">
    <property type="entry name" value="Amidase_2"/>
    <property type="match status" value="1"/>
</dbReference>
<keyword evidence="5" id="KW-0961">Cell wall biogenesis/degradation</keyword>
<dbReference type="InterPro" id="IPR002502">
    <property type="entry name" value="Amidase_domain"/>
</dbReference>
<feature type="chain" id="PRO_5037144367" description="N-acetylmuramoyl-L-alanine amidase" evidence="6">
    <location>
        <begin position="21"/>
        <end position="267"/>
    </location>
</feature>
<dbReference type="Pfam" id="PF01471">
    <property type="entry name" value="PG_binding_1"/>
    <property type="match status" value="1"/>
</dbReference>
<dbReference type="PANTHER" id="PTHR30417:SF1">
    <property type="entry name" value="N-ACETYLMURAMOYL-L-ALANINE AMIDASE AMID"/>
    <property type="match status" value="1"/>
</dbReference>
<dbReference type="SUPFAM" id="SSF47090">
    <property type="entry name" value="PGBD-like"/>
    <property type="match status" value="1"/>
</dbReference>
<comment type="similarity">
    <text evidence="2">Belongs to the N-acetylmuramoyl-L-alanine amidase 2 family.</text>
</comment>
<dbReference type="InterPro" id="IPR036365">
    <property type="entry name" value="PGBD-like_sf"/>
</dbReference>
<evidence type="ECO:0000256" key="2">
    <source>
        <dbReference type="ARBA" id="ARBA00007553"/>
    </source>
</evidence>
<sequence length="267" mass="29563">MRTLLFVWLSILAGCASQQAGGPYNIDETMKSRGQNSRVDIIVLHYTASTKPSALMTLTNRDVSAHYVVSDDAKPIVYRLVNEDRNAWHAGESSWYGRTFINQRSIGIEIVHPGWQPNAKGENGHPYPEAQIEVVAKLTRDIAQRHGILPENIVGHSDVAPGRKVDPGPSFPWKKLAQMGVGRWFDEKLAAKYQAEYVRNGAPDAGWFQRQLKRVGYAVPENGYFDQKTLAVIAAFQAHYRPELVTGKPDAQTAARLQALPTSGSGL</sequence>
<feature type="domain" description="N-acetylmuramoyl-L-alanine amidase" evidence="7">
    <location>
        <begin position="27"/>
        <end position="168"/>
    </location>
</feature>
<dbReference type="GO" id="GO:0019867">
    <property type="term" value="C:outer membrane"/>
    <property type="evidence" value="ECO:0007669"/>
    <property type="project" value="TreeGrafter"/>
</dbReference>
<dbReference type="EMBL" id="JAHXRI010000010">
    <property type="protein sequence ID" value="MBZ1351429.1"/>
    <property type="molecule type" value="Genomic_DNA"/>
</dbReference>
<dbReference type="EC" id="3.5.1.28" evidence="3"/>
<dbReference type="PROSITE" id="PS51257">
    <property type="entry name" value="PROKAR_LIPOPROTEIN"/>
    <property type="match status" value="1"/>
</dbReference>
<dbReference type="GO" id="GO:0008745">
    <property type="term" value="F:N-acetylmuramoyl-L-alanine amidase activity"/>
    <property type="evidence" value="ECO:0007669"/>
    <property type="project" value="UniProtKB-EC"/>
</dbReference>
<evidence type="ECO:0000313" key="9">
    <source>
        <dbReference type="Proteomes" id="UP000739565"/>
    </source>
</evidence>
<dbReference type="GO" id="GO:0071555">
    <property type="term" value="P:cell wall organization"/>
    <property type="evidence" value="ECO:0007669"/>
    <property type="project" value="UniProtKB-KW"/>
</dbReference>
<dbReference type="PANTHER" id="PTHR30417">
    <property type="entry name" value="N-ACETYLMURAMOYL-L-ALANINE AMIDASE AMID"/>
    <property type="match status" value="1"/>
</dbReference>
<accession>A0A953NAQ2</accession>
<evidence type="ECO:0000259" key="7">
    <source>
        <dbReference type="SMART" id="SM00644"/>
    </source>
</evidence>
<dbReference type="Gene3D" id="3.40.80.10">
    <property type="entry name" value="Peptidoglycan recognition protein-like"/>
    <property type="match status" value="1"/>
</dbReference>
<evidence type="ECO:0000313" key="8">
    <source>
        <dbReference type="EMBL" id="MBZ1351429.1"/>
    </source>
</evidence>
<dbReference type="Gene3D" id="1.10.101.10">
    <property type="entry name" value="PGBD-like superfamily/PGBD"/>
    <property type="match status" value="1"/>
</dbReference>
<gene>
    <name evidence="8" type="ORF">KZZ10_12300</name>
</gene>